<gene>
    <name evidence="2" type="ORF">KQP761_LOCUS9747</name>
</gene>
<name>A0A815KVV1_9BILA</name>
<feature type="region of interest" description="Disordered" evidence="1">
    <location>
        <begin position="173"/>
        <end position="197"/>
    </location>
</feature>
<dbReference type="Pfam" id="PF06869">
    <property type="entry name" value="DUF1258"/>
    <property type="match status" value="1"/>
</dbReference>
<dbReference type="OrthoDB" id="8184047at2759"/>
<dbReference type="PANTHER" id="PTHR46579">
    <property type="entry name" value="F5/8 TYPE C DOMAIN-CONTAINING PROTEIN-RELATED"/>
    <property type="match status" value="1"/>
</dbReference>
<reference evidence="2" key="1">
    <citation type="submission" date="2021-02" db="EMBL/GenBank/DDBJ databases">
        <authorList>
            <person name="Nowell W R."/>
        </authorList>
    </citation>
    <scope>NUCLEOTIDE SEQUENCE</scope>
</reference>
<sequence>MPNHEVASYCLVRWEDDAIQYAVVDTKRLKSVSALKIGLTTCFEGFQRERRRGTILFLGSKKDCCVYGLDIAGDDGHVNMYQWSLPPGLREESEEIVQSIRHTTNSFKRTISNMSSSSSNLTVTGVKHKKKKVNNSNPNDNALTTTDKAMPPPPLASTITICDSLDTHNKCVNQGQKSNTNDNNSSSSLTNANCSTASSTDVNSLVEEINDLRKQVLAMASVQQENKVLREKLLSTEDELFYLRNTCIKLPDEAAYKYIRSLLDAYEQNEAAYKYIRSLLDAYEQSKAESTQKAIELAEKLPCSKMELKTAKNPNLSRTINNLIKCCYKGIDLKSQNYTKLKSINSELMENIFEYVQYIHAPKVITAGEFSGAISLRCRHLADQDKNKENSSTSSTKKEQKKHLQNKHTEREQYNNSSREILMENFDYITHSSKTRHISTEQNEPTGLDAATVIANKEDLDDSCESTNDLSPTFNRRSLPTSRDIAVAAMIYKIRRLQNNKDVDYLCQLFNSLSFNLFPKSMNAIEQQLHPAFELNKFYKFYKICSNCGAYESNATFKCKSCNDASIFKFYLCSIKQQIQQLLSIFGFFSRLKEEKIKNSNIFSSTKYGEILREIESNAFTLMISSDGVCTLNKNLSLWPFTMIFNELPISQRRYLENILIAGVIPAEKKPTNHVFQTCLQLIYEQLIELELGQMFFVNDIDKQELIHFYNIASCTDKPAEALMANVVPYNSEYGCPKCFHPCDLYHGERRSRGNVITFTIRVYPFKDCELRTQDECARIVEELVDCSNQVNNNSNHTKKKIVKKKLKKKEKHISRYGHLGFCPLTKLKYFHYGTSFLTDSLHTIYAGAFKQLLHLLFDSQYKNESWSLFKKIAQVDESLSLVQTPSTTERRFRSLKFISKYKASEYRCLFHFGLTSLVRHINNNELKNLFFLFVTAINLASSNHVTNEAIDMVKKLLYYFVQNFEEIFGLRHMSSNIHSLLHVHQSLTVMGPLWFYSTFSFEGIDKDLVSTVHGTIEFSKQLIRQHILYRDALIFHNHDSYPLALFTLNERLLDRKQSNIQYKNYIDSCLLPNPVSKNLYDISENGTAARVQSLFNDDLTFYHSLIISGVLIKTTVATYGKLVADSCVSFNFSEDQLRYGLVRAIVQSQKNTVRVFIEELIEIKPGTSKISFNISNDRYQVPNILRLKPSRIFHLKHPKFIVKKNACICEAGNRVTVLEFPNLKDSS</sequence>
<proteinExistence type="predicted"/>
<evidence type="ECO:0000256" key="1">
    <source>
        <dbReference type="SAM" id="MobiDB-lite"/>
    </source>
</evidence>
<protein>
    <submittedName>
        <fullName evidence="2">Uncharacterized protein</fullName>
    </submittedName>
</protein>
<accession>A0A815KVV1</accession>
<dbReference type="Proteomes" id="UP000663834">
    <property type="component" value="Unassembled WGS sequence"/>
</dbReference>
<evidence type="ECO:0000313" key="3">
    <source>
        <dbReference type="Proteomes" id="UP000663834"/>
    </source>
</evidence>
<dbReference type="PANTHER" id="PTHR46579:SF1">
    <property type="entry name" value="F5_8 TYPE C DOMAIN-CONTAINING PROTEIN"/>
    <property type="match status" value="1"/>
</dbReference>
<organism evidence="2 3">
    <name type="scientific">Rotaria magnacalcarata</name>
    <dbReference type="NCBI Taxonomy" id="392030"/>
    <lineage>
        <taxon>Eukaryota</taxon>
        <taxon>Metazoa</taxon>
        <taxon>Spiralia</taxon>
        <taxon>Gnathifera</taxon>
        <taxon>Rotifera</taxon>
        <taxon>Eurotatoria</taxon>
        <taxon>Bdelloidea</taxon>
        <taxon>Philodinida</taxon>
        <taxon>Philodinidae</taxon>
        <taxon>Rotaria</taxon>
    </lineage>
</organism>
<dbReference type="EMBL" id="CAJNOW010003983">
    <property type="protein sequence ID" value="CAF1401721.1"/>
    <property type="molecule type" value="Genomic_DNA"/>
</dbReference>
<comment type="caution">
    <text evidence="2">The sequence shown here is derived from an EMBL/GenBank/DDBJ whole genome shotgun (WGS) entry which is preliminary data.</text>
</comment>
<dbReference type="InterPro" id="IPR009667">
    <property type="entry name" value="DUF1258"/>
</dbReference>
<dbReference type="AlphaFoldDB" id="A0A815KVV1"/>
<feature type="compositionally biased region" description="Low complexity" evidence="1">
    <location>
        <begin position="178"/>
        <end position="197"/>
    </location>
</feature>
<evidence type="ECO:0000313" key="2">
    <source>
        <dbReference type="EMBL" id="CAF1401721.1"/>
    </source>
</evidence>
<feature type="region of interest" description="Disordered" evidence="1">
    <location>
        <begin position="384"/>
        <end position="416"/>
    </location>
</feature>
<feature type="region of interest" description="Disordered" evidence="1">
    <location>
        <begin position="111"/>
        <end position="157"/>
    </location>
</feature>